<feature type="transmembrane region" description="Helical" evidence="1">
    <location>
        <begin position="37"/>
        <end position="57"/>
    </location>
</feature>
<keyword evidence="1" id="KW-0812">Transmembrane</keyword>
<dbReference type="Proteomes" id="UP001142078">
    <property type="component" value="Unassembled WGS sequence"/>
</dbReference>
<evidence type="ECO:0000256" key="1">
    <source>
        <dbReference type="SAM" id="Phobius"/>
    </source>
</evidence>
<dbReference type="EMBL" id="JANJZL010000008">
    <property type="protein sequence ID" value="MCR2044735.1"/>
    <property type="molecule type" value="Genomic_DNA"/>
</dbReference>
<keyword evidence="1" id="KW-1133">Transmembrane helix</keyword>
<dbReference type="RefSeq" id="WP_042678712.1">
    <property type="nucleotide sequence ID" value="NZ_CABKTM010000007.1"/>
</dbReference>
<proteinExistence type="predicted"/>
<protein>
    <submittedName>
        <fullName evidence="2">Uncharacterized protein</fullName>
    </submittedName>
</protein>
<accession>A0A9X2MIN2</accession>
<reference evidence="2" key="1">
    <citation type="submission" date="2022-07" db="EMBL/GenBank/DDBJ databases">
        <title>Enhanced cultured diversity of the mouse gut microbiota enables custom-made synthetic communities.</title>
        <authorList>
            <person name="Afrizal A."/>
        </authorList>
    </citation>
    <scope>NUCLEOTIDE SEQUENCE</scope>
    <source>
        <strain evidence="2">DSM 29482</strain>
    </source>
</reference>
<dbReference type="OrthoDB" id="1926582at2"/>
<sequence>MPLNILLWFFYIIIASLVILIPVKLANYLYHDKKIKLNRWILAFASPFIIIIPKLIFSNMPKIVFIILILLFIFCTVLFFETTRLFVEKKEIKGVINYSTYIENHSEIKRK</sequence>
<feature type="transmembrane region" description="Helical" evidence="1">
    <location>
        <begin position="63"/>
        <end position="80"/>
    </location>
</feature>
<dbReference type="AlphaFoldDB" id="A0A9X2MIN2"/>
<keyword evidence="1" id="KW-0472">Membrane</keyword>
<evidence type="ECO:0000313" key="2">
    <source>
        <dbReference type="EMBL" id="MCR2044735.1"/>
    </source>
</evidence>
<comment type="caution">
    <text evidence="2">The sequence shown here is derived from an EMBL/GenBank/DDBJ whole genome shotgun (WGS) entry which is preliminary data.</text>
</comment>
<gene>
    <name evidence="2" type="ORF">NSA23_11520</name>
</gene>
<organism evidence="2 3">
    <name type="scientific">Anaerosalibacter massiliensis</name>
    <dbReference type="NCBI Taxonomy" id="1347392"/>
    <lineage>
        <taxon>Bacteria</taxon>
        <taxon>Bacillati</taxon>
        <taxon>Bacillota</taxon>
        <taxon>Tissierellia</taxon>
        <taxon>Tissierellales</taxon>
        <taxon>Sporanaerobacteraceae</taxon>
        <taxon>Anaerosalibacter</taxon>
    </lineage>
</organism>
<feature type="transmembrane region" description="Helical" evidence="1">
    <location>
        <begin position="6"/>
        <end position="25"/>
    </location>
</feature>
<evidence type="ECO:0000313" key="3">
    <source>
        <dbReference type="Proteomes" id="UP001142078"/>
    </source>
</evidence>
<keyword evidence="3" id="KW-1185">Reference proteome</keyword>
<name>A0A9X2MIN2_9FIRM</name>